<dbReference type="InterPro" id="IPR006439">
    <property type="entry name" value="HAD-SF_hydro_IA"/>
</dbReference>
<name>U4L533_PYROM</name>
<dbReference type="eggNOG" id="KOG3085">
    <property type="taxonomic scope" value="Eukaryota"/>
</dbReference>
<dbReference type="OrthoDB" id="1694274at2759"/>
<protein>
    <submittedName>
        <fullName evidence="1">Similar to Epoxide hydrolase 2 acc. no. P34913</fullName>
    </submittedName>
</protein>
<sequence length="250" mass="28036">MSTDPPITAIFFDIGGVCVRSPMLAIASLERRLGIPSGYINFAIQSTSPHGSWQLLERNELPLNATFFTSFTLDLMSPDSWRQFHVKHSLTPLTPLPPQIDGEALFWDMMNEGRTWNPVMMGAVRKLREAGKQRGWKVGALTNDYKYPDGHPLLEGKPELRREFDVWVGSSECGMRKPERGVYQLAMEMAGVKDGRGVVFCDDIGVNLKAAKECGWRGIKVVIGRTEEAVRELERVTGVKLLEEEGRSKL</sequence>
<gene>
    <name evidence="1" type="ORF">PCON_10619</name>
</gene>
<dbReference type="InterPro" id="IPR052898">
    <property type="entry name" value="ACAD10-like"/>
</dbReference>
<dbReference type="InterPro" id="IPR036412">
    <property type="entry name" value="HAD-like_sf"/>
</dbReference>
<dbReference type="SFLD" id="SFLDS00003">
    <property type="entry name" value="Haloacid_Dehalogenase"/>
    <property type="match status" value="1"/>
</dbReference>
<evidence type="ECO:0000313" key="1">
    <source>
        <dbReference type="EMBL" id="CCX11025.1"/>
    </source>
</evidence>
<dbReference type="CDD" id="cd02603">
    <property type="entry name" value="HAD_sEH-N_like"/>
    <property type="match status" value="1"/>
</dbReference>
<keyword evidence="1" id="KW-0378">Hydrolase</keyword>
<evidence type="ECO:0000313" key="2">
    <source>
        <dbReference type="Proteomes" id="UP000018144"/>
    </source>
</evidence>
<reference evidence="1 2" key="1">
    <citation type="journal article" date="2013" name="PLoS Genet.">
        <title>The genome and development-dependent transcriptomes of Pyronema confluens: a window into fungal evolution.</title>
        <authorList>
            <person name="Traeger S."/>
            <person name="Altegoer F."/>
            <person name="Freitag M."/>
            <person name="Gabaldon T."/>
            <person name="Kempken F."/>
            <person name="Kumar A."/>
            <person name="Marcet-Houben M."/>
            <person name="Poggeler S."/>
            <person name="Stajich J.E."/>
            <person name="Nowrousian M."/>
        </authorList>
    </citation>
    <scope>NUCLEOTIDE SEQUENCE [LARGE SCALE GENOMIC DNA]</scope>
    <source>
        <strain evidence="2">CBS 100304</strain>
        <tissue evidence="1">Vegetative mycelium</tissue>
    </source>
</reference>
<dbReference type="Pfam" id="PF00702">
    <property type="entry name" value="Hydrolase"/>
    <property type="match status" value="1"/>
</dbReference>
<dbReference type="STRING" id="1076935.U4L533"/>
<dbReference type="PANTHER" id="PTHR47829:SF1">
    <property type="entry name" value="HAD FAMILY PHOSPHATASE"/>
    <property type="match status" value="1"/>
</dbReference>
<dbReference type="InterPro" id="IPR023198">
    <property type="entry name" value="PGP-like_dom2"/>
</dbReference>
<dbReference type="GO" id="GO:0016791">
    <property type="term" value="F:phosphatase activity"/>
    <property type="evidence" value="ECO:0007669"/>
    <property type="project" value="UniProtKB-ARBA"/>
</dbReference>
<dbReference type="EMBL" id="HF935586">
    <property type="protein sequence ID" value="CCX11025.1"/>
    <property type="molecule type" value="Genomic_DNA"/>
</dbReference>
<dbReference type="SUPFAM" id="SSF56784">
    <property type="entry name" value="HAD-like"/>
    <property type="match status" value="1"/>
</dbReference>
<keyword evidence="2" id="KW-1185">Reference proteome</keyword>
<dbReference type="AlphaFoldDB" id="U4L533"/>
<dbReference type="NCBIfam" id="TIGR01509">
    <property type="entry name" value="HAD-SF-IA-v3"/>
    <property type="match status" value="1"/>
</dbReference>
<dbReference type="OMA" id="TAPNGFW"/>
<dbReference type="SFLD" id="SFLDG01129">
    <property type="entry name" value="C1.5:_HAD__Beta-PGM__Phosphata"/>
    <property type="match status" value="1"/>
</dbReference>
<organism evidence="1 2">
    <name type="scientific">Pyronema omphalodes (strain CBS 100304)</name>
    <name type="common">Pyronema confluens</name>
    <dbReference type="NCBI Taxonomy" id="1076935"/>
    <lineage>
        <taxon>Eukaryota</taxon>
        <taxon>Fungi</taxon>
        <taxon>Dikarya</taxon>
        <taxon>Ascomycota</taxon>
        <taxon>Pezizomycotina</taxon>
        <taxon>Pezizomycetes</taxon>
        <taxon>Pezizales</taxon>
        <taxon>Pyronemataceae</taxon>
        <taxon>Pyronema</taxon>
    </lineage>
</organism>
<dbReference type="Proteomes" id="UP000018144">
    <property type="component" value="Unassembled WGS sequence"/>
</dbReference>
<dbReference type="PANTHER" id="PTHR47829">
    <property type="entry name" value="HYDROLASE, PUTATIVE (AFU_ORTHOLOGUE AFUA_1G12880)-RELATED"/>
    <property type="match status" value="1"/>
</dbReference>
<dbReference type="InterPro" id="IPR023214">
    <property type="entry name" value="HAD_sf"/>
</dbReference>
<dbReference type="Gene3D" id="1.10.150.240">
    <property type="entry name" value="Putative phosphatase, domain 2"/>
    <property type="match status" value="1"/>
</dbReference>
<dbReference type="Gene3D" id="3.40.50.1000">
    <property type="entry name" value="HAD superfamily/HAD-like"/>
    <property type="match status" value="1"/>
</dbReference>
<proteinExistence type="predicted"/>
<accession>U4L533</accession>